<dbReference type="EMBL" id="AMZH03036870">
    <property type="protein sequence ID" value="RRT31686.1"/>
    <property type="molecule type" value="Genomic_DNA"/>
</dbReference>
<evidence type="ECO:0000313" key="3">
    <source>
        <dbReference type="Proteomes" id="UP000287651"/>
    </source>
</evidence>
<gene>
    <name evidence="2" type="ORF">B296_00059075</name>
</gene>
<comment type="caution">
    <text evidence="2">The sequence shown here is derived from an EMBL/GenBank/DDBJ whole genome shotgun (WGS) entry which is preliminary data.</text>
</comment>
<feature type="region of interest" description="Disordered" evidence="1">
    <location>
        <begin position="1"/>
        <end position="32"/>
    </location>
</feature>
<reference evidence="2 3" key="1">
    <citation type="journal article" date="2014" name="Agronomy (Basel)">
        <title>A Draft Genome Sequence for Ensete ventricosum, the Drought-Tolerant Tree Against Hunger.</title>
        <authorList>
            <person name="Harrison J."/>
            <person name="Moore K.A."/>
            <person name="Paszkiewicz K."/>
            <person name="Jones T."/>
            <person name="Grant M."/>
            <person name="Ambacheew D."/>
            <person name="Muzemil S."/>
            <person name="Studholme D.J."/>
        </authorList>
    </citation>
    <scope>NUCLEOTIDE SEQUENCE [LARGE SCALE GENOMIC DNA]</scope>
</reference>
<dbReference type="Proteomes" id="UP000287651">
    <property type="component" value="Unassembled WGS sequence"/>
</dbReference>
<organism evidence="2 3">
    <name type="scientific">Ensete ventricosum</name>
    <name type="common">Abyssinian banana</name>
    <name type="synonym">Musa ensete</name>
    <dbReference type="NCBI Taxonomy" id="4639"/>
    <lineage>
        <taxon>Eukaryota</taxon>
        <taxon>Viridiplantae</taxon>
        <taxon>Streptophyta</taxon>
        <taxon>Embryophyta</taxon>
        <taxon>Tracheophyta</taxon>
        <taxon>Spermatophyta</taxon>
        <taxon>Magnoliopsida</taxon>
        <taxon>Liliopsida</taxon>
        <taxon>Zingiberales</taxon>
        <taxon>Musaceae</taxon>
        <taxon>Ensete</taxon>
    </lineage>
</organism>
<accession>A0A426WWP0</accession>
<feature type="compositionally biased region" description="Basic residues" evidence="1">
    <location>
        <begin position="1"/>
        <end position="10"/>
    </location>
</feature>
<dbReference type="AlphaFoldDB" id="A0A426WWP0"/>
<sequence length="111" mass="12088">MARPRPRSPARGRPTVARASPQGRPTSLAGATARKGLSLARTAMPAVRVTTPWQGGYRRARASTIYAGAVFEVTLPELFNILRGVKSTIKKEKSVLYIGETNRKRKASKDP</sequence>
<protein>
    <submittedName>
        <fullName evidence="2">Uncharacterized protein</fullName>
    </submittedName>
</protein>
<name>A0A426WWP0_ENSVE</name>
<proteinExistence type="predicted"/>
<evidence type="ECO:0000313" key="2">
    <source>
        <dbReference type="EMBL" id="RRT31686.1"/>
    </source>
</evidence>
<evidence type="ECO:0000256" key="1">
    <source>
        <dbReference type="SAM" id="MobiDB-lite"/>
    </source>
</evidence>